<keyword evidence="3" id="KW-1185">Reference proteome</keyword>
<organism evidence="2 3">
    <name type="scientific">Actinokineospora alba</name>
    <dbReference type="NCBI Taxonomy" id="504798"/>
    <lineage>
        <taxon>Bacteria</taxon>
        <taxon>Bacillati</taxon>
        <taxon>Actinomycetota</taxon>
        <taxon>Actinomycetes</taxon>
        <taxon>Pseudonocardiales</taxon>
        <taxon>Pseudonocardiaceae</taxon>
        <taxon>Actinokineospora</taxon>
    </lineage>
</organism>
<feature type="signal peptide" evidence="1">
    <location>
        <begin position="1"/>
        <end position="22"/>
    </location>
</feature>
<evidence type="ECO:0000313" key="2">
    <source>
        <dbReference type="EMBL" id="SDP59400.1"/>
    </source>
</evidence>
<proteinExistence type="predicted"/>
<name>A0A1H0U040_9PSEU</name>
<dbReference type="Proteomes" id="UP000199651">
    <property type="component" value="Unassembled WGS sequence"/>
</dbReference>
<evidence type="ECO:0000313" key="3">
    <source>
        <dbReference type="Proteomes" id="UP000199651"/>
    </source>
</evidence>
<feature type="chain" id="PRO_5038375866" evidence="1">
    <location>
        <begin position="23"/>
        <end position="148"/>
    </location>
</feature>
<dbReference type="STRING" id="504798.SAMN05421871_110296"/>
<accession>A0A1H0U040</accession>
<keyword evidence="1" id="KW-0732">Signal</keyword>
<dbReference type="AlphaFoldDB" id="A0A1H0U040"/>
<dbReference type="RefSeq" id="WP_228770148.1">
    <property type="nucleotide sequence ID" value="NZ_FNDV01000010.1"/>
</dbReference>
<protein>
    <submittedName>
        <fullName evidence="2">Uncharacterized protein</fullName>
    </submittedName>
</protein>
<dbReference type="EMBL" id="FNJB01000010">
    <property type="protein sequence ID" value="SDP59400.1"/>
    <property type="molecule type" value="Genomic_DNA"/>
</dbReference>
<reference evidence="3" key="1">
    <citation type="submission" date="2016-10" db="EMBL/GenBank/DDBJ databases">
        <authorList>
            <person name="Varghese N."/>
            <person name="Submissions S."/>
        </authorList>
    </citation>
    <scope>NUCLEOTIDE SEQUENCE [LARGE SCALE GENOMIC DNA]</scope>
    <source>
        <strain evidence="3">IBRC-M 10655</strain>
    </source>
</reference>
<dbReference type="PROSITE" id="PS51257">
    <property type="entry name" value="PROKAR_LIPOPROTEIN"/>
    <property type="match status" value="1"/>
</dbReference>
<evidence type="ECO:0000256" key="1">
    <source>
        <dbReference type="SAM" id="SignalP"/>
    </source>
</evidence>
<gene>
    <name evidence="2" type="ORF">SAMN05192558_110296</name>
</gene>
<sequence>MRSILTLITVLAVLAGCGSNTSGVTVEFDDGLEKAITELARSGGSRPLKDLAPGDWTAVHILTGPASGARIERELGRPVEIDGEGTHGGDYVQDGNLLIFQRDDKIVRMVSLGQLAALGDGTYRSDVVLRADSGAIKLTNPDGSPAGR</sequence>